<dbReference type="InterPro" id="IPR002763">
    <property type="entry name" value="DUF72"/>
</dbReference>
<gene>
    <name evidence="1" type="ORF">C7449_102350</name>
</gene>
<sequence length="311" mass="35569">MARTGTVRIGISGWTYKPWRGVFYPKGLVQNDELAYASRQFRSIEINGTFYGLQRPEAFGHWREETPDDFVFAIKGSRYITHMLRLKEAQAALSNFLASGVLRLGPKLGPILWQFPPRMRFDAERFAAFLALLPHDPDEAVALAKRHDERLNGRAWLKTDATQAIRHAVEIRHESFCTEEFVELLRRHRVALVCADTVDWPLLMDLTADFVYCRLHGSERLYVSGYDDAALDIWADRVRSWAEGREPDDARRLLPATAPRNRGRDVFVYFDNTDVKLRAPFDARSLARRLGIPPAPVATRTTTAEPETVAR</sequence>
<dbReference type="InterPro" id="IPR036520">
    <property type="entry name" value="UPF0759_sf"/>
</dbReference>
<dbReference type="AlphaFoldDB" id="A0A2T5BEQ4"/>
<comment type="caution">
    <text evidence="1">The sequence shown here is derived from an EMBL/GenBank/DDBJ whole genome shotgun (WGS) entry which is preliminary data.</text>
</comment>
<dbReference type="SUPFAM" id="SSF117396">
    <property type="entry name" value="TM1631-like"/>
    <property type="match status" value="1"/>
</dbReference>
<dbReference type="Proteomes" id="UP000241247">
    <property type="component" value="Unassembled WGS sequence"/>
</dbReference>
<dbReference type="Pfam" id="PF01904">
    <property type="entry name" value="DUF72"/>
    <property type="match status" value="1"/>
</dbReference>
<dbReference type="Gene3D" id="3.20.20.410">
    <property type="entry name" value="Protein of unknown function UPF0759"/>
    <property type="match status" value="1"/>
</dbReference>
<keyword evidence="2" id="KW-1185">Reference proteome</keyword>
<evidence type="ECO:0000313" key="1">
    <source>
        <dbReference type="EMBL" id="PTM97476.1"/>
    </source>
</evidence>
<proteinExistence type="predicted"/>
<accession>A0A2T5BEQ4</accession>
<dbReference type="RefSeq" id="WP_108001748.1">
    <property type="nucleotide sequence ID" value="NZ_JBHEEX010000001.1"/>
</dbReference>
<dbReference type="OrthoDB" id="9780310at2"/>
<evidence type="ECO:0000313" key="2">
    <source>
        <dbReference type="Proteomes" id="UP000241247"/>
    </source>
</evidence>
<name>A0A2T5BEQ4_MYCDI</name>
<dbReference type="PANTHER" id="PTHR30348">
    <property type="entry name" value="UNCHARACTERIZED PROTEIN YECE"/>
    <property type="match status" value="1"/>
</dbReference>
<dbReference type="PANTHER" id="PTHR30348:SF4">
    <property type="entry name" value="DUF72 DOMAIN-CONTAINING PROTEIN"/>
    <property type="match status" value="1"/>
</dbReference>
<protein>
    <submittedName>
        <fullName evidence="1">Uncharacterized protein YecE (DUF72 family)</fullName>
    </submittedName>
</protein>
<organism evidence="1 2">
    <name type="scientific">Mycoplana dimorpha</name>
    <dbReference type="NCBI Taxonomy" id="28320"/>
    <lineage>
        <taxon>Bacteria</taxon>
        <taxon>Pseudomonadati</taxon>
        <taxon>Pseudomonadota</taxon>
        <taxon>Alphaproteobacteria</taxon>
        <taxon>Hyphomicrobiales</taxon>
        <taxon>Rhizobiaceae</taxon>
        <taxon>Mycoplana</taxon>
    </lineage>
</organism>
<dbReference type="EMBL" id="PZZZ01000002">
    <property type="protein sequence ID" value="PTM97476.1"/>
    <property type="molecule type" value="Genomic_DNA"/>
</dbReference>
<reference evidence="1 2" key="1">
    <citation type="submission" date="2018-04" db="EMBL/GenBank/DDBJ databases">
        <title>Genomic Encyclopedia of Type Strains, Phase IV (KMG-IV): sequencing the most valuable type-strain genomes for metagenomic binning, comparative biology and taxonomic classification.</title>
        <authorList>
            <person name="Goeker M."/>
        </authorList>
    </citation>
    <scope>NUCLEOTIDE SEQUENCE [LARGE SCALE GENOMIC DNA]</scope>
    <source>
        <strain evidence="1 2">DSM 7138</strain>
    </source>
</reference>